<dbReference type="OrthoDB" id="74360at2759"/>
<dbReference type="GO" id="GO:0004497">
    <property type="term" value="F:monooxygenase activity"/>
    <property type="evidence" value="ECO:0007669"/>
    <property type="project" value="TreeGrafter"/>
</dbReference>
<dbReference type="PRINTS" id="PR00411">
    <property type="entry name" value="PNDRDTASEI"/>
</dbReference>
<evidence type="ECO:0008006" key="5">
    <source>
        <dbReference type="Google" id="ProtNLM"/>
    </source>
</evidence>
<evidence type="ECO:0000256" key="1">
    <source>
        <dbReference type="ARBA" id="ARBA00023002"/>
    </source>
</evidence>
<name>A0A1L9SI92_9EURO</name>
<dbReference type="AlphaFoldDB" id="A0A1L9SI92"/>
<dbReference type="RefSeq" id="XP_022581367.1">
    <property type="nucleotide sequence ID" value="XM_022729322.1"/>
</dbReference>
<dbReference type="SUPFAM" id="SSF54427">
    <property type="entry name" value="NTF2-like"/>
    <property type="match status" value="1"/>
</dbReference>
<dbReference type="InterPro" id="IPR032710">
    <property type="entry name" value="NTF2-like_dom_sf"/>
</dbReference>
<dbReference type="InterPro" id="IPR050982">
    <property type="entry name" value="Auxin_biosynth/cation_transpt"/>
</dbReference>
<dbReference type="PANTHER" id="PTHR43539:SF68">
    <property type="entry name" value="FLAVIN-BINDING MONOOXYGENASE-LIKE PROTEIN (AFU_ORTHOLOGUE AFUA_4G09220)"/>
    <property type="match status" value="1"/>
</dbReference>
<dbReference type="Pfam" id="PF13738">
    <property type="entry name" value="Pyr_redox_3"/>
    <property type="match status" value="1"/>
</dbReference>
<organism evidence="3 4">
    <name type="scientific">Penicilliopsis zonata CBS 506.65</name>
    <dbReference type="NCBI Taxonomy" id="1073090"/>
    <lineage>
        <taxon>Eukaryota</taxon>
        <taxon>Fungi</taxon>
        <taxon>Dikarya</taxon>
        <taxon>Ascomycota</taxon>
        <taxon>Pezizomycotina</taxon>
        <taxon>Eurotiomycetes</taxon>
        <taxon>Eurotiomycetidae</taxon>
        <taxon>Eurotiales</taxon>
        <taxon>Aspergillaceae</taxon>
        <taxon>Penicilliopsis</taxon>
    </lineage>
</organism>
<sequence>MATVEVQSIPYRQLPLSKDRIVPGSTNVPIGRFPQTTSLSSIDAAAVASQLISDFNTALSRTDYDAVAALFLETGYWRDHLCVTWELRTLKGREKIAHVLKTQCNVSQLAVDDSTPFRAPHVGPIDAFGEVIGVEFFVSVTSKAGNGRGVVRLAEENGQWRFLSLFTSLHEITGHEERTYHRRPRGDERGGHPASTNWLDRRKMDREYKDKSPAVLILGAGQAGLTAAARLKALNIDTLLVDQVDRVGDSWRKRYHTLVLHDPIWYDHLPYIPFPSTWPVFAPKDKIADFFESYASLLELNVWTRTTIVSSAYDETTKRWTVTLARRREDGSSETRTLHPHHIIQATGHSGEKNMPTFKGQDSFRGDRLVHSSEFTGARHISPEKKKKAVVVGSCNSGHDIAQDFYEHGYDVTMVQRSSTCVVTGKFITEIGMKALYGEDGPPTEDADVYLWGIPTELYKAQQLKVSGVQAQHDAEILHRLEEAGFKVDSGPDDAGLMFKYLQRGGGYYIDVGASQLIADGKIKVKHGQEIEAITPTGLLFADGSTLEADEIVCATGYQNMRTQSRLIFGDAVADRVGDVWGFDEEGEMRSIWRKSGHPGFWFMGGNLALCRYYSRILALQIAAVEAGLTPA</sequence>
<protein>
    <recommendedName>
        <fullName evidence="5">FAD/NAD(P)-binding domain-containing protein</fullName>
    </recommendedName>
</protein>
<dbReference type="GeneID" id="34615786"/>
<dbReference type="STRING" id="1073090.A0A1L9SI92"/>
<dbReference type="InterPro" id="IPR036188">
    <property type="entry name" value="FAD/NAD-bd_sf"/>
</dbReference>
<proteinExistence type="predicted"/>
<gene>
    <name evidence="3" type="ORF">ASPZODRAFT_65690</name>
</gene>
<dbReference type="Gene3D" id="3.50.50.60">
    <property type="entry name" value="FAD/NAD(P)-binding domain"/>
    <property type="match status" value="2"/>
</dbReference>
<dbReference type="EMBL" id="KV878341">
    <property type="protein sequence ID" value="OJJ46857.1"/>
    <property type="molecule type" value="Genomic_DNA"/>
</dbReference>
<reference evidence="4" key="1">
    <citation type="journal article" date="2017" name="Genome Biol.">
        <title>Comparative genomics reveals high biological diversity and specific adaptations in the industrially and medically important fungal genus Aspergillus.</title>
        <authorList>
            <person name="de Vries R.P."/>
            <person name="Riley R."/>
            <person name="Wiebenga A."/>
            <person name="Aguilar-Osorio G."/>
            <person name="Amillis S."/>
            <person name="Uchima C.A."/>
            <person name="Anderluh G."/>
            <person name="Asadollahi M."/>
            <person name="Askin M."/>
            <person name="Barry K."/>
            <person name="Battaglia E."/>
            <person name="Bayram O."/>
            <person name="Benocci T."/>
            <person name="Braus-Stromeyer S.A."/>
            <person name="Caldana C."/>
            <person name="Canovas D."/>
            <person name="Cerqueira G.C."/>
            <person name="Chen F."/>
            <person name="Chen W."/>
            <person name="Choi C."/>
            <person name="Clum A."/>
            <person name="Dos Santos R.A."/>
            <person name="Damasio A.R."/>
            <person name="Diallinas G."/>
            <person name="Emri T."/>
            <person name="Fekete E."/>
            <person name="Flipphi M."/>
            <person name="Freyberg S."/>
            <person name="Gallo A."/>
            <person name="Gournas C."/>
            <person name="Habgood R."/>
            <person name="Hainaut M."/>
            <person name="Harispe M.L."/>
            <person name="Henrissat B."/>
            <person name="Hilden K.S."/>
            <person name="Hope R."/>
            <person name="Hossain A."/>
            <person name="Karabika E."/>
            <person name="Karaffa L."/>
            <person name="Karanyi Z."/>
            <person name="Krasevec N."/>
            <person name="Kuo A."/>
            <person name="Kusch H."/>
            <person name="LaButti K."/>
            <person name="Lagendijk E.L."/>
            <person name="Lapidus A."/>
            <person name="Levasseur A."/>
            <person name="Lindquist E."/>
            <person name="Lipzen A."/>
            <person name="Logrieco A.F."/>
            <person name="MacCabe A."/>
            <person name="Maekelae M.R."/>
            <person name="Malavazi I."/>
            <person name="Melin P."/>
            <person name="Meyer V."/>
            <person name="Mielnichuk N."/>
            <person name="Miskei M."/>
            <person name="Molnar A.P."/>
            <person name="Mule G."/>
            <person name="Ngan C.Y."/>
            <person name="Orejas M."/>
            <person name="Orosz E."/>
            <person name="Ouedraogo J.P."/>
            <person name="Overkamp K.M."/>
            <person name="Park H.-S."/>
            <person name="Perrone G."/>
            <person name="Piumi F."/>
            <person name="Punt P.J."/>
            <person name="Ram A.F."/>
            <person name="Ramon A."/>
            <person name="Rauscher S."/>
            <person name="Record E."/>
            <person name="Riano-Pachon D.M."/>
            <person name="Robert V."/>
            <person name="Roehrig J."/>
            <person name="Ruller R."/>
            <person name="Salamov A."/>
            <person name="Salih N.S."/>
            <person name="Samson R.A."/>
            <person name="Sandor E."/>
            <person name="Sanguinetti M."/>
            <person name="Schuetze T."/>
            <person name="Sepcic K."/>
            <person name="Shelest E."/>
            <person name="Sherlock G."/>
            <person name="Sophianopoulou V."/>
            <person name="Squina F.M."/>
            <person name="Sun H."/>
            <person name="Susca A."/>
            <person name="Todd R.B."/>
            <person name="Tsang A."/>
            <person name="Unkles S.E."/>
            <person name="van de Wiele N."/>
            <person name="van Rossen-Uffink D."/>
            <person name="Oliveira J.V."/>
            <person name="Vesth T.C."/>
            <person name="Visser J."/>
            <person name="Yu J.-H."/>
            <person name="Zhou M."/>
            <person name="Andersen M.R."/>
            <person name="Archer D.B."/>
            <person name="Baker S.E."/>
            <person name="Benoit I."/>
            <person name="Brakhage A.A."/>
            <person name="Braus G.H."/>
            <person name="Fischer R."/>
            <person name="Frisvad J.C."/>
            <person name="Goldman G.H."/>
            <person name="Houbraken J."/>
            <person name="Oakley B."/>
            <person name="Pocsi I."/>
            <person name="Scazzocchio C."/>
            <person name="Seiboth B."/>
            <person name="vanKuyk P.A."/>
            <person name="Wortman J."/>
            <person name="Dyer P.S."/>
            <person name="Grigoriev I.V."/>
        </authorList>
    </citation>
    <scope>NUCLEOTIDE SEQUENCE [LARGE SCALE GENOMIC DNA]</scope>
    <source>
        <strain evidence="4">CBS 506.65</strain>
    </source>
</reference>
<evidence type="ECO:0000313" key="4">
    <source>
        <dbReference type="Proteomes" id="UP000184188"/>
    </source>
</evidence>
<dbReference type="GO" id="GO:0050660">
    <property type="term" value="F:flavin adenine dinucleotide binding"/>
    <property type="evidence" value="ECO:0007669"/>
    <property type="project" value="TreeGrafter"/>
</dbReference>
<evidence type="ECO:0000256" key="2">
    <source>
        <dbReference type="SAM" id="MobiDB-lite"/>
    </source>
</evidence>
<feature type="compositionally biased region" description="Basic and acidic residues" evidence="2">
    <location>
        <begin position="177"/>
        <end position="191"/>
    </location>
</feature>
<dbReference type="Proteomes" id="UP000184188">
    <property type="component" value="Unassembled WGS sequence"/>
</dbReference>
<dbReference type="VEuPathDB" id="FungiDB:ASPZODRAFT_65690"/>
<dbReference type="SUPFAM" id="SSF51905">
    <property type="entry name" value="FAD/NAD(P)-binding domain"/>
    <property type="match status" value="1"/>
</dbReference>
<evidence type="ECO:0000313" key="3">
    <source>
        <dbReference type="EMBL" id="OJJ46857.1"/>
    </source>
</evidence>
<accession>A0A1L9SI92</accession>
<dbReference type="PANTHER" id="PTHR43539">
    <property type="entry name" value="FLAVIN-BINDING MONOOXYGENASE-LIKE PROTEIN (AFU_ORTHOLOGUE AFUA_4G09220)"/>
    <property type="match status" value="1"/>
</dbReference>
<keyword evidence="1" id="KW-0560">Oxidoreductase</keyword>
<feature type="region of interest" description="Disordered" evidence="2">
    <location>
        <begin position="177"/>
        <end position="197"/>
    </location>
</feature>
<keyword evidence="4" id="KW-1185">Reference proteome</keyword>